<proteinExistence type="predicted"/>
<sequence length="167" mass="18509">MAALYFFWGGMVTFLFGLASYEGVLGKRSQDIEKGGDALMWYTSGTRVPGLRVSVERDSEDDVAWFSADAIKGREAVEWTQGVWTSVPVVNPDGVMRGNFSVRLPGDKEATAGEWMSVDLSVEPSEEEKTQCRNAFDAVMQEESSGRPQMTLDQLLERTASGCKRQH</sequence>
<dbReference type="AlphaFoldDB" id="A0AAN7W2G7"/>
<evidence type="ECO:0000313" key="3">
    <source>
        <dbReference type="Proteomes" id="UP001310594"/>
    </source>
</evidence>
<comment type="caution">
    <text evidence="2">The sequence shown here is derived from an EMBL/GenBank/DDBJ whole genome shotgun (WGS) entry which is preliminary data.</text>
</comment>
<organism evidence="2 3">
    <name type="scientific">Elasticomyces elasticus</name>
    <dbReference type="NCBI Taxonomy" id="574655"/>
    <lineage>
        <taxon>Eukaryota</taxon>
        <taxon>Fungi</taxon>
        <taxon>Dikarya</taxon>
        <taxon>Ascomycota</taxon>
        <taxon>Pezizomycotina</taxon>
        <taxon>Dothideomycetes</taxon>
        <taxon>Dothideomycetidae</taxon>
        <taxon>Mycosphaerellales</taxon>
        <taxon>Teratosphaeriaceae</taxon>
        <taxon>Elasticomyces</taxon>
    </lineage>
</organism>
<name>A0AAN7W2G7_9PEZI</name>
<dbReference type="Proteomes" id="UP001310594">
    <property type="component" value="Unassembled WGS sequence"/>
</dbReference>
<keyword evidence="1" id="KW-0812">Transmembrane</keyword>
<reference evidence="2" key="1">
    <citation type="submission" date="2023-08" db="EMBL/GenBank/DDBJ databases">
        <title>Black Yeasts Isolated from many extreme environments.</title>
        <authorList>
            <person name="Coleine C."/>
            <person name="Stajich J.E."/>
            <person name="Selbmann L."/>
        </authorList>
    </citation>
    <scope>NUCLEOTIDE SEQUENCE</scope>
    <source>
        <strain evidence="2">CCFEE 5810</strain>
    </source>
</reference>
<evidence type="ECO:0000313" key="2">
    <source>
        <dbReference type="EMBL" id="KAK5698704.1"/>
    </source>
</evidence>
<keyword evidence="1" id="KW-1133">Transmembrane helix</keyword>
<protein>
    <submittedName>
        <fullName evidence="2">Uncharacterized protein</fullName>
    </submittedName>
</protein>
<dbReference type="EMBL" id="JAVRQU010000009">
    <property type="protein sequence ID" value="KAK5698704.1"/>
    <property type="molecule type" value="Genomic_DNA"/>
</dbReference>
<evidence type="ECO:0000256" key="1">
    <source>
        <dbReference type="SAM" id="Phobius"/>
    </source>
</evidence>
<gene>
    <name evidence="2" type="ORF">LTR97_006352</name>
</gene>
<keyword evidence="1" id="KW-0472">Membrane</keyword>
<accession>A0AAN7W2G7</accession>
<feature type="transmembrane region" description="Helical" evidence="1">
    <location>
        <begin position="6"/>
        <end position="24"/>
    </location>
</feature>